<keyword evidence="3" id="KW-0732">Signal</keyword>
<dbReference type="PANTHER" id="PTHR40111:SF1">
    <property type="entry name" value="CEPHALOSPORIN-C DEACETYLASE"/>
    <property type="match status" value="1"/>
</dbReference>
<dbReference type="GO" id="GO:0005976">
    <property type="term" value="P:polysaccharide metabolic process"/>
    <property type="evidence" value="ECO:0007669"/>
    <property type="project" value="TreeGrafter"/>
</dbReference>
<dbReference type="Gene3D" id="3.40.50.1820">
    <property type="entry name" value="alpha/beta hydrolase"/>
    <property type="match status" value="1"/>
</dbReference>
<feature type="domain" description="Acetyl xylan esterase" evidence="4">
    <location>
        <begin position="141"/>
        <end position="426"/>
    </location>
</feature>
<dbReference type="AlphaFoldDB" id="A0A437MSA3"/>
<protein>
    <recommendedName>
        <fullName evidence="4">Acetyl xylan esterase domain-containing protein</fullName>
    </recommendedName>
</protein>
<evidence type="ECO:0000256" key="2">
    <source>
        <dbReference type="PIRSR" id="PIRSR639069-2"/>
    </source>
</evidence>
<dbReference type="Proteomes" id="UP000282759">
    <property type="component" value="Unassembled WGS sequence"/>
</dbReference>
<dbReference type="SUPFAM" id="SSF53474">
    <property type="entry name" value="alpha/beta-Hydrolases"/>
    <property type="match status" value="1"/>
</dbReference>
<name>A0A437MSA3_9SPHI</name>
<dbReference type="Gene3D" id="2.60.40.10">
    <property type="entry name" value="Immunoglobulins"/>
    <property type="match status" value="1"/>
</dbReference>
<keyword evidence="6" id="KW-1185">Reference proteome</keyword>
<dbReference type="Pfam" id="PF05448">
    <property type="entry name" value="AXE1"/>
    <property type="match status" value="1"/>
</dbReference>
<dbReference type="InterPro" id="IPR008391">
    <property type="entry name" value="AXE1_dom"/>
</dbReference>
<feature type="chain" id="PRO_5019436773" description="Acetyl xylan esterase domain-containing protein" evidence="3">
    <location>
        <begin position="24"/>
        <end position="441"/>
    </location>
</feature>
<dbReference type="InterPro" id="IPR029058">
    <property type="entry name" value="AB_hydrolase_fold"/>
</dbReference>
<dbReference type="OrthoDB" id="3668964at2"/>
<dbReference type="InterPro" id="IPR039069">
    <property type="entry name" value="CE7"/>
</dbReference>
<evidence type="ECO:0000259" key="4">
    <source>
        <dbReference type="Pfam" id="PF05448"/>
    </source>
</evidence>
<dbReference type="PANTHER" id="PTHR40111">
    <property type="entry name" value="CEPHALOSPORIN-C DEACETYLASE"/>
    <property type="match status" value="1"/>
</dbReference>
<feature type="active site" description="Charge relay system" evidence="1">
    <location>
        <position position="390"/>
    </location>
</feature>
<organism evidence="5 6">
    <name type="scientific">Mucilaginibacter limnophilus</name>
    <dbReference type="NCBI Taxonomy" id="1932778"/>
    <lineage>
        <taxon>Bacteria</taxon>
        <taxon>Pseudomonadati</taxon>
        <taxon>Bacteroidota</taxon>
        <taxon>Sphingobacteriia</taxon>
        <taxon>Sphingobacteriales</taxon>
        <taxon>Sphingobacteriaceae</taxon>
        <taxon>Mucilaginibacter</taxon>
    </lineage>
</organism>
<feature type="binding site" evidence="2">
    <location>
        <position position="223"/>
    </location>
    <ligand>
        <name>substrate</name>
    </ligand>
</feature>
<dbReference type="EMBL" id="SACK01000004">
    <property type="protein sequence ID" value="RVU00530.1"/>
    <property type="molecule type" value="Genomic_DNA"/>
</dbReference>
<evidence type="ECO:0000313" key="5">
    <source>
        <dbReference type="EMBL" id="RVU00530.1"/>
    </source>
</evidence>
<comment type="caution">
    <text evidence="5">The sequence shown here is derived from an EMBL/GenBank/DDBJ whole genome shotgun (WGS) entry which is preliminary data.</text>
</comment>
<dbReference type="GO" id="GO:0052689">
    <property type="term" value="F:carboxylic ester hydrolase activity"/>
    <property type="evidence" value="ECO:0007669"/>
    <property type="project" value="TreeGrafter"/>
</dbReference>
<evidence type="ECO:0000313" key="6">
    <source>
        <dbReference type="Proteomes" id="UP000282759"/>
    </source>
</evidence>
<gene>
    <name evidence="5" type="ORF">EOD41_11035</name>
</gene>
<accession>A0A437MSA3</accession>
<sequence length="441" mass="49956">MFKLKYILALFFCCLVVKGYAQHEEEEEAAETNQPEFIFEASPLKKEAIYKSGDKIGYDIKVVNTYDVVQEGTLSFLVTTMKNQQVSQNSMKVNIGKKSTAKFSIKVPNNNTAGFYKIQIMLNVTEYDDTLRKVFGINTNELKSNTPAPPDFNDFWANARAELQNIKPNFKMTEQPDLEQNGISVYLIETKSLNNLTVRGWLTLPKKRKPNKKLPVWLVLPGYGGTGVKPIFGSDDLAVLAFNVRGQGNSRDVVHPTREGYLTTDIENKNRYILRGAIMDCIRSVDFICSRPELDSTNIICSGGSMGGYFSIVTCSLDSRIKLCSANNPVFCDYRALEGSADWPMSSFARYSKERFVPLKKIFDNLDYYDLKNFAVNLRTRALLAVSLLDNLAPPTNEFVMLNSIKQAEYKLFVYPDLAHEVPPPLFAYLSNWMMDEFGIF</sequence>
<feature type="signal peptide" evidence="3">
    <location>
        <begin position="1"/>
        <end position="23"/>
    </location>
</feature>
<reference evidence="5 6" key="1">
    <citation type="submission" date="2019-01" db="EMBL/GenBank/DDBJ databases">
        <authorList>
            <person name="Chen W.-M."/>
        </authorList>
    </citation>
    <scope>NUCLEOTIDE SEQUENCE [LARGE SCALE GENOMIC DNA]</scope>
    <source>
        <strain evidence="5 6">YBJ-36</strain>
    </source>
</reference>
<dbReference type="RefSeq" id="WP_127704871.1">
    <property type="nucleotide sequence ID" value="NZ_SACK01000004.1"/>
</dbReference>
<proteinExistence type="predicted"/>
<feature type="active site" description="Charge relay system" evidence="1">
    <location>
        <position position="420"/>
    </location>
</feature>
<feature type="active site" description="Nucleophile" evidence="1">
    <location>
        <position position="305"/>
    </location>
</feature>
<evidence type="ECO:0000256" key="3">
    <source>
        <dbReference type="SAM" id="SignalP"/>
    </source>
</evidence>
<evidence type="ECO:0000256" key="1">
    <source>
        <dbReference type="PIRSR" id="PIRSR639069-1"/>
    </source>
</evidence>
<dbReference type="InterPro" id="IPR013783">
    <property type="entry name" value="Ig-like_fold"/>
</dbReference>